<reference evidence="2 3" key="1">
    <citation type="submission" date="2024-03" db="EMBL/GenBank/DDBJ databases">
        <authorList>
            <person name="Gkanogiannis A."/>
            <person name="Becerra Lopez-Lavalle L."/>
        </authorList>
    </citation>
    <scope>NUCLEOTIDE SEQUENCE [LARGE SCALE GENOMIC DNA]</scope>
</reference>
<protein>
    <submittedName>
        <fullName evidence="2">Uncharacterized protein</fullName>
    </submittedName>
</protein>
<name>A0ABP0YW44_9ROSI</name>
<dbReference type="EMBL" id="OZ021740">
    <property type="protein sequence ID" value="CAK9324769.1"/>
    <property type="molecule type" value="Genomic_DNA"/>
</dbReference>
<evidence type="ECO:0000256" key="1">
    <source>
        <dbReference type="SAM" id="Phobius"/>
    </source>
</evidence>
<dbReference type="Proteomes" id="UP001642487">
    <property type="component" value="Chromosome 6"/>
</dbReference>
<keyword evidence="1" id="KW-0472">Membrane</keyword>
<keyword evidence="1" id="KW-0812">Transmembrane</keyword>
<accession>A0ABP0YW44</accession>
<sequence>MSSSKRPVGRVFLFPINKVDSLLVLFSFLTSIGLQLLFLIKMSAEPVNVDDSKN</sequence>
<evidence type="ECO:0000313" key="3">
    <source>
        <dbReference type="Proteomes" id="UP001642487"/>
    </source>
</evidence>
<organism evidence="2 3">
    <name type="scientific">Citrullus colocynthis</name>
    <name type="common">colocynth</name>
    <dbReference type="NCBI Taxonomy" id="252529"/>
    <lineage>
        <taxon>Eukaryota</taxon>
        <taxon>Viridiplantae</taxon>
        <taxon>Streptophyta</taxon>
        <taxon>Embryophyta</taxon>
        <taxon>Tracheophyta</taxon>
        <taxon>Spermatophyta</taxon>
        <taxon>Magnoliopsida</taxon>
        <taxon>eudicotyledons</taxon>
        <taxon>Gunneridae</taxon>
        <taxon>Pentapetalae</taxon>
        <taxon>rosids</taxon>
        <taxon>fabids</taxon>
        <taxon>Cucurbitales</taxon>
        <taxon>Cucurbitaceae</taxon>
        <taxon>Benincaseae</taxon>
        <taxon>Citrullus</taxon>
    </lineage>
</organism>
<evidence type="ECO:0000313" key="2">
    <source>
        <dbReference type="EMBL" id="CAK9324769.1"/>
    </source>
</evidence>
<keyword evidence="1" id="KW-1133">Transmembrane helix</keyword>
<proteinExistence type="predicted"/>
<keyword evidence="3" id="KW-1185">Reference proteome</keyword>
<feature type="transmembrane region" description="Helical" evidence="1">
    <location>
        <begin position="21"/>
        <end position="40"/>
    </location>
</feature>
<gene>
    <name evidence="2" type="ORF">CITCOLO1_LOCUS17014</name>
</gene>